<evidence type="ECO:0000256" key="1">
    <source>
        <dbReference type="ARBA" id="ARBA00004141"/>
    </source>
</evidence>
<evidence type="ECO:0000256" key="3">
    <source>
        <dbReference type="ARBA" id="ARBA00022692"/>
    </source>
</evidence>
<feature type="transmembrane region" description="Helical" evidence="6">
    <location>
        <begin position="241"/>
        <end position="260"/>
    </location>
</feature>
<name>A0AAV2H1P5_LYMST</name>
<dbReference type="GO" id="GO:0016020">
    <property type="term" value="C:membrane"/>
    <property type="evidence" value="ECO:0007669"/>
    <property type="project" value="UniProtKB-SubCell"/>
</dbReference>
<keyword evidence="8" id="KW-1185">Reference proteome</keyword>
<comment type="subcellular location">
    <subcellularLocation>
        <location evidence="1">Membrane</location>
        <topology evidence="1">Multi-pass membrane protein</topology>
    </subcellularLocation>
</comment>
<dbReference type="PANTHER" id="PTHR11119">
    <property type="entry name" value="XANTHINE-URACIL / VITAMIN C PERMEASE FAMILY MEMBER"/>
    <property type="match status" value="1"/>
</dbReference>
<comment type="caution">
    <text evidence="7">The sequence shown here is derived from an EMBL/GenBank/DDBJ whole genome shotgun (WGS) entry which is preliminary data.</text>
</comment>
<evidence type="ECO:0000256" key="5">
    <source>
        <dbReference type="ARBA" id="ARBA00023136"/>
    </source>
</evidence>
<keyword evidence="3 6" id="KW-0812">Transmembrane</keyword>
<dbReference type="GO" id="GO:0022857">
    <property type="term" value="F:transmembrane transporter activity"/>
    <property type="evidence" value="ECO:0007669"/>
    <property type="project" value="InterPro"/>
</dbReference>
<feature type="transmembrane region" description="Helical" evidence="6">
    <location>
        <begin position="266"/>
        <end position="284"/>
    </location>
</feature>
<evidence type="ECO:0000313" key="8">
    <source>
        <dbReference type="Proteomes" id="UP001497497"/>
    </source>
</evidence>
<proteinExistence type="inferred from homology"/>
<feature type="transmembrane region" description="Helical" evidence="6">
    <location>
        <begin position="210"/>
        <end position="234"/>
    </location>
</feature>
<keyword evidence="4 6" id="KW-1133">Transmembrane helix</keyword>
<evidence type="ECO:0000313" key="7">
    <source>
        <dbReference type="EMBL" id="CAL1527305.1"/>
    </source>
</evidence>
<reference evidence="7 8" key="1">
    <citation type="submission" date="2024-04" db="EMBL/GenBank/DDBJ databases">
        <authorList>
            <consortium name="Genoscope - CEA"/>
            <person name="William W."/>
        </authorList>
    </citation>
    <scope>NUCLEOTIDE SEQUENCE [LARGE SCALE GENOMIC DNA]</scope>
</reference>
<feature type="transmembrane region" description="Helical" evidence="6">
    <location>
        <begin position="305"/>
        <end position="326"/>
    </location>
</feature>
<keyword evidence="5 6" id="KW-0472">Membrane</keyword>
<feature type="transmembrane region" description="Helical" evidence="6">
    <location>
        <begin position="454"/>
        <end position="476"/>
    </location>
</feature>
<evidence type="ECO:0008006" key="9">
    <source>
        <dbReference type="Google" id="ProtNLM"/>
    </source>
</evidence>
<feature type="transmembrane region" description="Helical" evidence="6">
    <location>
        <begin position="366"/>
        <end position="388"/>
    </location>
</feature>
<dbReference type="Proteomes" id="UP001497497">
    <property type="component" value="Unassembled WGS sequence"/>
</dbReference>
<dbReference type="Pfam" id="PF00860">
    <property type="entry name" value="Xan_ur_permease"/>
    <property type="match status" value="1"/>
</dbReference>
<organism evidence="7 8">
    <name type="scientific">Lymnaea stagnalis</name>
    <name type="common">Great pond snail</name>
    <name type="synonym">Helix stagnalis</name>
    <dbReference type="NCBI Taxonomy" id="6523"/>
    <lineage>
        <taxon>Eukaryota</taxon>
        <taxon>Metazoa</taxon>
        <taxon>Spiralia</taxon>
        <taxon>Lophotrochozoa</taxon>
        <taxon>Mollusca</taxon>
        <taxon>Gastropoda</taxon>
        <taxon>Heterobranchia</taxon>
        <taxon>Euthyneura</taxon>
        <taxon>Panpulmonata</taxon>
        <taxon>Hygrophila</taxon>
        <taxon>Lymnaeoidea</taxon>
        <taxon>Lymnaeidae</taxon>
        <taxon>Lymnaea</taxon>
    </lineage>
</organism>
<feature type="transmembrane region" description="Helical" evidence="6">
    <location>
        <begin position="482"/>
        <end position="501"/>
    </location>
</feature>
<comment type="similarity">
    <text evidence="2">Belongs to the nucleobase:cation symporter-2 (NCS2) (TC 2.A.40) family.</text>
</comment>
<feature type="transmembrane region" description="Helical" evidence="6">
    <location>
        <begin position="513"/>
        <end position="530"/>
    </location>
</feature>
<evidence type="ECO:0000256" key="2">
    <source>
        <dbReference type="ARBA" id="ARBA00008821"/>
    </source>
</evidence>
<evidence type="ECO:0000256" key="4">
    <source>
        <dbReference type="ARBA" id="ARBA00022989"/>
    </source>
</evidence>
<evidence type="ECO:0000256" key="6">
    <source>
        <dbReference type="SAM" id="Phobius"/>
    </source>
</evidence>
<gene>
    <name evidence="7" type="ORF">GSLYS_00001482001</name>
</gene>
<protein>
    <recommendedName>
        <fullName evidence="9">Solute carrier family 23 member 2</fullName>
    </recommendedName>
</protein>
<dbReference type="InterPro" id="IPR006043">
    <property type="entry name" value="NCS2"/>
</dbReference>
<sequence length="637" mass="69930">MSVYDLVSAKDHSELHAVSGKQQDNKNLKEFKAFEKPPYTNAVSCDVLNSESSREDGPEDCTITIQDSNQQHRQLLYNLTETPPLHYLVLFAIQQSCLAISTPLGTAVIVAEAVCANDEDEIKVKILSSTMMMMGMSTFAMTTFGVRLPIFQGPAATYIIPLLAMMSLPEFSCPATIRIVDPATNGTALFVLVNNVTVRNSDIVQERINAYAGSLMLAGFLHCLAGLTGFVGLLARFVGPITIVPVVTLFGIYIHTVVVSFSETNWLVAVLTSVTCLVLGLYLGDYNMPMPTWSSGRGFHVTWQPYHRIFALLISILLGWMVSFVMTEYNFLPNDPADISYNARTDARSQSVRDTSWFLFPYPGQFGSMTFSFGAFITFMINTILSILDSIGDYKATARVSNAVPPPAYAVNRGIAVEGLLSIISGSMGCGHATVSYSENVGVIGISKVASRSVFQIVGVIYIAFAVFGKVGAFFMCMPYSVIGGSQIISFGILIGVILSYLQLIDLNSIRNLSIIGIALLLGMMMPHWVQKNPSAINTGYQHLDNLINLCLSNPPFVGGVFACFMDNTVPGTDRERGVNGVIGRVADEKDEKKELEKLYDHGPEVYRLPLIDDSIGRWKIARFFPIFEPQQKTHYK</sequence>
<accession>A0AAV2H1P5</accession>
<dbReference type="AlphaFoldDB" id="A0AAV2H1P5"/>
<dbReference type="EMBL" id="CAXITT010000015">
    <property type="protein sequence ID" value="CAL1527305.1"/>
    <property type="molecule type" value="Genomic_DNA"/>
</dbReference>